<reference evidence="1 2" key="1">
    <citation type="submission" date="2017-05" db="EMBL/GenBank/DDBJ databases">
        <authorList>
            <person name="Song R."/>
            <person name="Chenine A.L."/>
            <person name="Ruprecht R.M."/>
        </authorList>
    </citation>
    <scope>NUCLEOTIDE SEQUENCE [LARGE SCALE GENOMIC DNA]</scope>
    <source>
        <strain evidence="1 2">CECT 8898</strain>
    </source>
</reference>
<dbReference type="Proteomes" id="UP000207598">
    <property type="component" value="Unassembled WGS sequence"/>
</dbReference>
<proteinExistence type="predicted"/>
<protein>
    <submittedName>
        <fullName evidence="1">Putative sulfite oxidase subunit YedZ</fullName>
    </submittedName>
</protein>
<sequence length="146" mass="16040">MPFGEFPKRLTQVQMLAPGGFGDAKCAHRLFVFAALHTVLYLNDEGAVAVTGGDLPKFCIWTGWLAFLVFVPLAITSSDCFVSKLGADLKPRQHATYAAAVLTLLHWSALHDRDGLGGALAHFVPLGLLEAYRVWYLYLRPRPQVA</sequence>
<evidence type="ECO:0000313" key="2">
    <source>
        <dbReference type="Proteomes" id="UP000207598"/>
    </source>
</evidence>
<evidence type="ECO:0000313" key="1">
    <source>
        <dbReference type="EMBL" id="SMX47785.1"/>
    </source>
</evidence>
<name>A0A238KY93_9RHOB</name>
<accession>A0A238KY93</accession>
<dbReference type="AlphaFoldDB" id="A0A238KY93"/>
<organism evidence="1 2">
    <name type="scientific">Maliponia aquimaris</name>
    <dbReference type="NCBI Taxonomy" id="1673631"/>
    <lineage>
        <taxon>Bacteria</taxon>
        <taxon>Pseudomonadati</taxon>
        <taxon>Pseudomonadota</taxon>
        <taxon>Alphaproteobacteria</taxon>
        <taxon>Rhodobacterales</taxon>
        <taxon>Paracoccaceae</taxon>
        <taxon>Maliponia</taxon>
    </lineage>
</organism>
<keyword evidence="2" id="KW-1185">Reference proteome</keyword>
<gene>
    <name evidence="1" type="ORF">MAA8898_03752</name>
</gene>
<dbReference type="EMBL" id="FXYF01000012">
    <property type="protein sequence ID" value="SMX47785.1"/>
    <property type="molecule type" value="Genomic_DNA"/>
</dbReference>